<dbReference type="Pfam" id="PF00933">
    <property type="entry name" value="Glyco_hydro_3"/>
    <property type="match status" value="1"/>
</dbReference>
<dbReference type="PANTHER" id="PTHR30480:SF13">
    <property type="entry name" value="BETA-HEXOSAMINIDASE"/>
    <property type="match status" value="1"/>
</dbReference>
<dbReference type="Gene3D" id="3.20.20.300">
    <property type="entry name" value="Glycoside hydrolase, family 3, N-terminal domain"/>
    <property type="match status" value="1"/>
</dbReference>
<evidence type="ECO:0000256" key="1">
    <source>
        <dbReference type="ARBA" id="ARBA00001231"/>
    </source>
</evidence>
<dbReference type="InterPro" id="IPR001764">
    <property type="entry name" value="Glyco_hydro_3_N"/>
</dbReference>
<keyword evidence="5" id="KW-0326">Glycosidase</keyword>
<evidence type="ECO:0000256" key="2">
    <source>
        <dbReference type="ARBA" id="ARBA00005336"/>
    </source>
</evidence>
<dbReference type="SUPFAM" id="SSF51445">
    <property type="entry name" value="(Trans)glycosidases"/>
    <property type="match status" value="1"/>
</dbReference>
<evidence type="ECO:0000259" key="6">
    <source>
        <dbReference type="Pfam" id="PF00933"/>
    </source>
</evidence>
<reference evidence="8" key="1">
    <citation type="submission" date="2021-01" db="EMBL/GenBank/DDBJ databases">
        <title>Genome public.</title>
        <authorList>
            <person name="Liu C."/>
            <person name="Sun Q."/>
        </authorList>
    </citation>
    <scope>NUCLEOTIDE SEQUENCE [LARGE SCALE GENOMIC DNA]</scope>
    <source>
        <strain evidence="8">YIM B02556</strain>
    </source>
</reference>
<dbReference type="PANTHER" id="PTHR30480">
    <property type="entry name" value="BETA-HEXOSAMINIDASE-RELATED"/>
    <property type="match status" value="1"/>
</dbReference>
<evidence type="ECO:0000256" key="3">
    <source>
        <dbReference type="ARBA" id="ARBA00012663"/>
    </source>
</evidence>
<dbReference type="InterPro" id="IPR036962">
    <property type="entry name" value="Glyco_hydro_3_N_sf"/>
</dbReference>
<protein>
    <recommendedName>
        <fullName evidence="3">beta-N-acetylhexosaminidase</fullName>
        <ecNumber evidence="3">3.2.1.52</ecNumber>
    </recommendedName>
</protein>
<dbReference type="EMBL" id="JAENHM010000040">
    <property type="protein sequence ID" value="MBK1838379.1"/>
    <property type="molecule type" value="Genomic_DNA"/>
</dbReference>
<gene>
    <name evidence="7" type="ORF">JHL17_13245</name>
</gene>
<dbReference type="EC" id="3.2.1.52" evidence="3"/>
<evidence type="ECO:0000313" key="7">
    <source>
        <dbReference type="EMBL" id="MBK1838379.1"/>
    </source>
</evidence>
<dbReference type="Proteomes" id="UP000652760">
    <property type="component" value="Unassembled WGS sequence"/>
</dbReference>
<organism evidence="7 8">
    <name type="scientific">Azospirillum endophyticum</name>
    <dbReference type="NCBI Taxonomy" id="2800326"/>
    <lineage>
        <taxon>Bacteria</taxon>
        <taxon>Pseudomonadati</taxon>
        <taxon>Pseudomonadota</taxon>
        <taxon>Alphaproteobacteria</taxon>
        <taxon>Rhodospirillales</taxon>
        <taxon>Azospirillaceae</taxon>
        <taxon>Azospirillum</taxon>
    </lineage>
</organism>
<dbReference type="InterPro" id="IPR017853">
    <property type="entry name" value="GH"/>
</dbReference>
<keyword evidence="4 7" id="KW-0378">Hydrolase</keyword>
<evidence type="ECO:0000313" key="8">
    <source>
        <dbReference type="Proteomes" id="UP000652760"/>
    </source>
</evidence>
<proteinExistence type="inferred from homology"/>
<feature type="domain" description="Glycoside hydrolase family 3 N-terminal" evidence="6">
    <location>
        <begin position="6"/>
        <end position="318"/>
    </location>
</feature>
<comment type="similarity">
    <text evidence="2">Belongs to the glycosyl hydrolase 3 family.</text>
</comment>
<comment type="catalytic activity">
    <reaction evidence="1">
        <text>Hydrolysis of terminal non-reducing N-acetyl-D-hexosamine residues in N-acetyl-beta-D-hexosaminides.</text>
        <dbReference type="EC" id="3.2.1.52"/>
    </reaction>
</comment>
<sequence length="350" mass="37907">MIGYTRSDEVETLAAKGLIGGIFISRRNLAGRTVQDLHDEIHRLQESRRRAGLPPLRVATDQEGGIVSKLSPWLPRRPSPSTLADLPPAERRVAARRLGVDHGRDLSSLGVTVNFAPVLDLRNDRPPDPLDINSQIARRAISDDPAVVWEVAAAYAEGLLEAGVRPTVKHFPGLGRADRDTHVFPAEIRESRETLEATDWLPFRRVLSDNPRAMLMVGHAALGAVDSSRPASLSRPVIDGLIRRDWGFDGLVVTDDLVMGPVYGRGLCDSVTDALNAGIDLLLIAYDGKQFYRAMACALEAGMRDGLDGTALAASRRRLERVPADMDIDVNAGNAASSSHGIAGLARDRS</sequence>
<dbReference type="InterPro" id="IPR050226">
    <property type="entry name" value="NagZ_Beta-hexosaminidase"/>
</dbReference>
<dbReference type="GO" id="GO:0016787">
    <property type="term" value="F:hydrolase activity"/>
    <property type="evidence" value="ECO:0007669"/>
    <property type="project" value="UniProtKB-KW"/>
</dbReference>
<evidence type="ECO:0000256" key="4">
    <source>
        <dbReference type="ARBA" id="ARBA00022801"/>
    </source>
</evidence>
<accession>A0ABS1F4P0</accession>
<name>A0ABS1F4P0_9PROT</name>
<comment type="caution">
    <text evidence="7">The sequence shown here is derived from an EMBL/GenBank/DDBJ whole genome shotgun (WGS) entry which is preliminary data.</text>
</comment>
<evidence type="ECO:0000256" key="5">
    <source>
        <dbReference type="ARBA" id="ARBA00023295"/>
    </source>
</evidence>
<keyword evidence="8" id="KW-1185">Reference proteome</keyword>